<evidence type="ECO:0000313" key="4">
    <source>
        <dbReference type="Proteomes" id="UP000248044"/>
    </source>
</evidence>
<dbReference type="PROSITE" id="PS50005">
    <property type="entry name" value="TPR"/>
    <property type="match status" value="1"/>
</dbReference>
<keyword evidence="4" id="KW-1185">Reference proteome</keyword>
<reference evidence="3 4" key="1">
    <citation type="submission" date="2018-05" db="EMBL/GenBank/DDBJ databases">
        <title>Complete Genome Sequences of Extremely Thermoacidophilic, Metal-Mobilizing Type-Strain Members of the Archaeal Family Sulfolobaceae: Acidianus brierleyi DSM-1651T, Acidianus sulfidivorans DSM-18786T, Metallosphaera hakonensis DSM-7519T, and Metallosphaera prunae DSM-10039T.</title>
        <authorList>
            <person name="Counts J.A."/>
            <person name="Kelly R.M."/>
        </authorList>
    </citation>
    <scope>NUCLEOTIDE SEQUENCE [LARGE SCALE GENOMIC DNA]</scope>
    <source>
        <strain evidence="3 4">DSM 1651</strain>
    </source>
</reference>
<protein>
    <recommendedName>
        <fullName evidence="5">Tetratricopeptide repeat protein</fullName>
    </recommendedName>
</protein>
<name>A0A2U9IDU0_9CREN</name>
<dbReference type="SUPFAM" id="SSF48452">
    <property type="entry name" value="TPR-like"/>
    <property type="match status" value="1"/>
</dbReference>
<evidence type="ECO:0000256" key="2">
    <source>
        <dbReference type="SAM" id="Coils"/>
    </source>
</evidence>
<keyword evidence="2" id="KW-0175">Coiled coil</keyword>
<dbReference type="Gene3D" id="1.25.40.10">
    <property type="entry name" value="Tetratricopeptide repeat domain"/>
    <property type="match status" value="2"/>
</dbReference>
<gene>
    <name evidence="3" type="ORF">DFR85_05960</name>
</gene>
<dbReference type="Pfam" id="PF13181">
    <property type="entry name" value="TPR_8"/>
    <property type="match status" value="1"/>
</dbReference>
<dbReference type="KEGG" id="abri:DFR85_05960"/>
<feature type="coiled-coil region" evidence="2">
    <location>
        <begin position="273"/>
        <end position="307"/>
    </location>
</feature>
<keyword evidence="1" id="KW-0802">TPR repeat</keyword>
<dbReference type="Proteomes" id="UP000248044">
    <property type="component" value="Chromosome"/>
</dbReference>
<dbReference type="InterPro" id="IPR011990">
    <property type="entry name" value="TPR-like_helical_dom_sf"/>
</dbReference>
<dbReference type="GeneID" id="36831682"/>
<dbReference type="EMBL" id="CP029289">
    <property type="protein sequence ID" value="AWR94203.1"/>
    <property type="molecule type" value="Genomic_DNA"/>
</dbReference>
<evidence type="ECO:0000256" key="1">
    <source>
        <dbReference type="PROSITE-ProRule" id="PRU00339"/>
    </source>
</evidence>
<dbReference type="InterPro" id="IPR019734">
    <property type="entry name" value="TPR_rpt"/>
</dbReference>
<dbReference type="OrthoDB" id="43684at2157"/>
<evidence type="ECO:0000313" key="3">
    <source>
        <dbReference type="EMBL" id="AWR94203.1"/>
    </source>
</evidence>
<feature type="repeat" description="TPR" evidence="1">
    <location>
        <begin position="39"/>
        <end position="72"/>
    </location>
</feature>
<sequence length="307" mass="35391">MKRNTLDEAKFLYDKFKKSGNVEYLDSSIKILNSLKKDLNSLNLLGLCYLDKEDPDKALEYFDQAYKLAKDDESKGVILFNKALCFFKKKNYVETYEILKQVVSLRTSVRAHANRLLAKVCIVRGGKYLNEARSILESYDEPNEDLALVYILLSRSGEKDLYKKAIDIAKVLKNDKLLAEALLSSDEISDLEESLEIFRKIGDVSGEAKALFALSSKKPELIYEAIQKLEESGKGESAETLQLLFEMYKRTNILDFLKRAIEIAKKIDNKLFLARAYAELSLHENEIENLRKAVKYYEKYIESWQNK</sequence>
<proteinExistence type="predicted"/>
<dbReference type="AlphaFoldDB" id="A0A2U9IDU0"/>
<dbReference type="RefSeq" id="WP_110270084.1">
    <property type="nucleotide sequence ID" value="NZ_CP029289.2"/>
</dbReference>
<organism evidence="3 4">
    <name type="scientific">Acidianus brierleyi</name>
    <dbReference type="NCBI Taxonomy" id="41673"/>
    <lineage>
        <taxon>Archaea</taxon>
        <taxon>Thermoproteota</taxon>
        <taxon>Thermoprotei</taxon>
        <taxon>Sulfolobales</taxon>
        <taxon>Sulfolobaceae</taxon>
        <taxon>Acidianus</taxon>
    </lineage>
</organism>
<evidence type="ECO:0008006" key="5">
    <source>
        <dbReference type="Google" id="ProtNLM"/>
    </source>
</evidence>
<accession>A0A2U9IDU0</accession>
<dbReference type="SMART" id="SM00028">
    <property type="entry name" value="TPR"/>
    <property type="match status" value="3"/>
</dbReference>